<comment type="subcellular location">
    <subcellularLocation>
        <location evidence="1">Nucleus</location>
        <location evidence="1">Nucleolus</location>
    </subcellularLocation>
</comment>
<dbReference type="GO" id="GO:0070860">
    <property type="term" value="C:RNA polymerase I core factor complex"/>
    <property type="evidence" value="ECO:0007669"/>
    <property type="project" value="InterPro"/>
</dbReference>
<feature type="domain" description="Rrn7/TAF1B C-terminal cyclin" evidence="12">
    <location>
        <begin position="331"/>
        <end position="457"/>
    </location>
</feature>
<feature type="region of interest" description="Disordered" evidence="11">
    <location>
        <begin position="145"/>
        <end position="164"/>
    </location>
</feature>
<keyword evidence="4" id="KW-0863">Zinc-finger</keyword>
<sequence length="945" mass="109685">MDPCVVCGGFEFYTESGFYFCQQCETQQEGRREEVVEYAADASTHVTKKRIDRRTKVNKTETSLGWTSWESFNFILNGWTNELLILGASPEFKITVLQLWATYLGKLQVAFRSFKERCLPRLPLSYRQKDSEIVFGVVPSKVKKRKRTPSNATSDAESTQASEMSFGRLLSQRRKKLVDLEYQKYLDTSESETGGASSVNQSLHSIKSDVLKAKRKKVPLYFNSFARAHKKKVTKDSRKIPRKRHAILRQARLDRHRKTAEHLTMQHVMAVINLALRVNDEKIFLSDILRFQTEGHISTKKLDHFFPEDEPIPKDLSNCGNSPSKYESLWVATSELAHLLEVSEIPEPNIVELIRRYCTDLQLPTGIALYAERMIALSPPKLTFESWNRYMPRYEAKAMAAIIMVMKILFGLDGVTECEISHVIDIINQVAEEKDRLDCKLFSFTEWQRYIECRRTVLINYHSATRFKLDPEVPSRDVNEYLDYLTKFVGPASLGKRLHGWTESINMNMDNLAQNLPETKPVRSFEPSLTPMHSYLQELLVDDEVDLPSVLRQDFTCTKVGYMTNTNTVKELADECGIDLEIVESSANFLERIVPIFDEAMNYPKTEDLSKLVPVVIHTRGTNRLDDPLEYLHRKNAGKINIDEKKKKLYEKNLKNLRQAKNQTVDDYDDFAFDQVFSDGKLNIEEFEYSDSEDEDPQLLGDENLLLSKFERESLKGGGKSHWHMVRVTKRQQQEEESYLNAKIKKKTKLQSPTSSRNCDCVMCAINTCPEHDSDPGPREPHANHENYEKESEINDSDELTIIGEVPTPRSQSDEEISIVKETKRARKKAVVFRPYRDYWLRRKERSTNINGSLVEWHRLERDFPVNFRWLLNECAAMIELESSSLYRELLTMEEYYADCLVQDYDRERASKFFYVSRHRFSTMVGTTRSKWNNVYKRGAGVRNE</sequence>
<gene>
    <name evidence="13" type="primary">CG6241_2</name>
    <name evidence="14" type="synonym">CG6241_0</name>
    <name evidence="14" type="ORF">g.45875</name>
    <name evidence="13" type="ORF">g.45882</name>
</gene>
<evidence type="ECO:0000256" key="10">
    <source>
        <dbReference type="SAM" id="Coils"/>
    </source>
</evidence>
<keyword evidence="3" id="KW-0479">Metal-binding</keyword>
<dbReference type="EMBL" id="GBYB01002795">
    <property type="protein sequence ID" value="JAG72562.1"/>
    <property type="molecule type" value="Transcribed_RNA"/>
</dbReference>
<organism evidence="13">
    <name type="scientific">Fopius arisanus</name>
    <dbReference type="NCBI Taxonomy" id="64838"/>
    <lineage>
        <taxon>Eukaryota</taxon>
        <taxon>Metazoa</taxon>
        <taxon>Ecdysozoa</taxon>
        <taxon>Arthropoda</taxon>
        <taxon>Hexapoda</taxon>
        <taxon>Insecta</taxon>
        <taxon>Pterygota</taxon>
        <taxon>Neoptera</taxon>
        <taxon>Endopterygota</taxon>
        <taxon>Hymenoptera</taxon>
        <taxon>Apocrita</taxon>
        <taxon>Ichneumonoidea</taxon>
        <taxon>Braconidae</taxon>
        <taxon>Opiinae</taxon>
        <taxon>Fopius</taxon>
    </lineage>
</organism>
<evidence type="ECO:0000313" key="14">
    <source>
        <dbReference type="EMBL" id="JAG72564.1"/>
    </source>
</evidence>
<evidence type="ECO:0000256" key="8">
    <source>
        <dbReference type="ARBA" id="ARBA00023163"/>
    </source>
</evidence>
<dbReference type="InterPro" id="IPR048538">
    <property type="entry name" value="Rrn7_cyclin_C"/>
</dbReference>
<evidence type="ECO:0000256" key="11">
    <source>
        <dbReference type="SAM" id="MobiDB-lite"/>
    </source>
</evidence>
<proteinExistence type="inferred from homology"/>
<evidence type="ECO:0000256" key="4">
    <source>
        <dbReference type="ARBA" id="ARBA00022771"/>
    </source>
</evidence>
<dbReference type="AlphaFoldDB" id="A0A0C9R4H4"/>
<evidence type="ECO:0000259" key="12">
    <source>
        <dbReference type="Pfam" id="PF20645"/>
    </source>
</evidence>
<dbReference type="GO" id="GO:0005668">
    <property type="term" value="C:RNA polymerase transcription factor SL1 complex"/>
    <property type="evidence" value="ECO:0007669"/>
    <property type="project" value="TreeGrafter"/>
</dbReference>
<dbReference type="GO" id="GO:0001164">
    <property type="term" value="F:RNA polymerase I core promoter sequence-specific DNA binding"/>
    <property type="evidence" value="ECO:0007669"/>
    <property type="project" value="InterPro"/>
</dbReference>
<evidence type="ECO:0000256" key="7">
    <source>
        <dbReference type="ARBA" id="ARBA00023125"/>
    </source>
</evidence>
<keyword evidence="7" id="KW-0238">DNA-binding</keyword>
<feature type="coiled-coil region" evidence="10">
    <location>
        <begin position="640"/>
        <end position="667"/>
    </location>
</feature>
<evidence type="ECO:0000256" key="6">
    <source>
        <dbReference type="ARBA" id="ARBA00023015"/>
    </source>
</evidence>
<keyword evidence="10" id="KW-0175">Coiled coil</keyword>
<evidence type="ECO:0000256" key="9">
    <source>
        <dbReference type="ARBA" id="ARBA00023242"/>
    </source>
</evidence>
<keyword evidence="8" id="KW-0804">Transcription</keyword>
<protein>
    <submittedName>
        <fullName evidence="14">CG6241_0 protein</fullName>
    </submittedName>
    <submittedName>
        <fullName evidence="13">CG6241_2 protein</fullName>
    </submittedName>
</protein>
<evidence type="ECO:0000256" key="2">
    <source>
        <dbReference type="ARBA" id="ARBA00006899"/>
    </source>
</evidence>
<reference evidence="13" key="1">
    <citation type="submission" date="2015-01" db="EMBL/GenBank/DDBJ databases">
        <title>Transcriptome Assembly of Fopius arisanus.</title>
        <authorList>
            <person name="Geib S."/>
        </authorList>
    </citation>
    <scope>NUCLEOTIDE SEQUENCE</scope>
</reference>
<dbReference type="PANTHER" id="PTHR31576:SF2">
    <property type="entry name" value="TATA BOX-BINDING PROTEIN-ASSOCIATED FACTOR RNA POLYMERASE I SUBUNIT B"/>
    <property type="match status" value="1"/>
</dbReference>
<keyword evidence="5" id="KW-0862">Zinc</keyword>
<evidence type="ECO:0000256" key="5">
    <source>
        <dbReference type="ARBA" id="ARBA00022833"/>
    </source>
</evidence>
<evidence type="ECO:0000256" key="1">
    <source>
        <dbReference type="ARBA" id="ARBA00004604"/>
    </source>
</evidence>
<accession>A0A0C9R4H4</accession>
<evidence type="ECO:0000256" key="3">
    <source>
        <dbReference type="ARBA" id="ARBA00022723"/>
    </source>
</evidence>
<evidence type="ECO:0000313" key="13">
    <source>
        <dbReference type="EMBL" id="JAG72562.1"/>
    </source>
</evidence>
<keyword evidence="9" id="KW-0539">Nucleus</keyword>
<dbReference type="Pfam" id="PF20645">
    <property type="entry name" value="Rrn7_cyclin_C"/>
    <property type="match status" value="1"/>
</dbReference>
<dbReference type="GO" id="GO:0008270">
    <property type="term" value="F:zinc ion binding"/>
    <property type="evidence" value="ECO:0007669"/>
    <property type="project" value="UniProtKB-KW"/>
</dbReference>
<keyword evidence="6" id="KW-0805">Transcription regulation</keyword>
<feature type="compositionally biased region" description="Polar residues" evidence="11">
    <location>
        <begin position="149"/>
        <end position="163"/>
    </location>
</feature>
<dbReference type="GO" id="GO:0042790">
    <property type="term" value="P:nucleolar large rRNA transcription by RNA polymerase I"/>
    <property type="evidence" value="ECO:0007669"/>
    <property type="project" value="TreeGrafter"/>
</dbReference>
<dbReference type="PANTHER" id="PTHR31576">
    <property type="entry name" value="TATA BOX-BINDING PROTEIN-ASSOCIATED FACTOR RNA POLYMERASE I SUBUNIT B"/>
    <property type="match status" value="1"/>
</dbReference>
<dbReference type="InterPro" id="IPR033599">
    <property type="entry name" value="TAF1B/Rrn7"/>
</dbReference>
<dbReference type="EMBL" id="GBYB01002797">
    <property type="protein sequence ID" value="JAG72564.1"/>
    <property type="molecule type" value="Transcribed_RNA"/>
</dbReference>
<comment type="similarity">
    <text evidence="2">Belongs to the RRN7/TAF1B family.</text>
</comment>
<name>A0A0C9R4H4_9HYME</name>